<keyword evidence="2" id="KW-0238">DNA-binding</keyword>
<dbReference type="InterPro" id="IPR000524">
    <property type="entry name" value="Tscrpt_reg_HTH_GntR"/>
</dbReference>
<keyword evidence="6" id="KW-1185">Reference proteome</keyword>
<keyword evidence="3" id="KW-0804">Transcription</keyword>
<dbReference type="SUPFAM" id="SSF46785">
    <property type="entry name" value="Winged helix' DNA-binding domain"/>
    <property type="match status" value="1"/>
</dbReference>
<protein>
    <submittedName>
        <fullName evidence="5">Transcriptional regulator, GntR family</fullName>
    </submittedName>
</protein>
<dbReference type="GO" id="GO:0003677">
    <property type="term" value="F:DNA binding"/>
    <property type="evidence" value="ECO:0007669"/>
    <property type="project" value="UniProtKB-KW"/>
</dbReference>
<comment type="caution">
    <text evidence="5">The sequence shown here is derived from an EMBL/GenBank/DDBJ whole genome shotgun (WGS) entry which is preliminary data.</text>
</comment>
<evidence type="ECO:0000256" key="3">
    <source>
        <dbReference type="ARBA" id="ARBA00023163"/>
    </source>
</evidence>
<dbReference type="PROSITE" id="PS50949">
    <property type="entry name" value="HTH_GNTR"/>
    <property type="match status" value="1"/>
</dbReference>
<dbReference type="AlphaFoldDB" id="E6M3B6"/>
<reference evidence="5 6" key="1">
    <citation type="submission" date="2010-12" db="EMBL/GenBank/DDBJ databases">
        <authorList>
            <person name="Muzny D."/>
            <person name="Qin X."/>
            <person name="Deng J."/>
            <person name="Jiang H."/>
            <person name="Liu Y."/>
            <person name="Qu J."/>
            <person name="Song X.-Z."/>
            <person name="Zhang L."/>
            <person name="Thornton R."/>
            <person name="Coyle M."/>
            <person name="Francisco L."/>
            <person name="Jackson L."/>
            <person name="Javaid M."/>
            <person name="Korchina V."/>
            <person name="Kovar C."/>
            <person name="Mata R."/>
            <person name="Mathew T."/>
            <person name="Ngo R."/>
            <person name="Nguyen L."/>
            <person name="Nguyen N."/>
            <person name="Okwuonu G."/>
            <person name="Ongeri F."/>
            <person name="Pham C."/>
            <person name="Simmons D."/>
            <person name="Wilczek-Boney K."/>
            <person name="Hale W."/>
            <person name="Jakkamsetti A."/>
            <person name="Pham P."/>
            <person name="Ruth R."/>
            <person name="San Lucas F."/>
            <person name="Warren J."/>
            <person name="Zhang J."/>
            <person name="Zhao Z."/>
            <person name="Zhou C."/>
            <person name="Zhu D."/>
            <person name="Lee S."/>
            <person name="Bess C."/>
            <person name="Blankenburg K."/>
            <person name="Forbes L."/>
            <person name="Fu Q."/>
            <person name="Gubbala S."/>
            <person name="Hirani K."/>
            <person name="Jayaseelan J.C."/>
            <person name="Lara F."/>
            <person name="Munidasa M."/>
            <person name="Palculict T."/>
            <person name="Patil S."/>
            <person name="Pu L.-L."/>
            <person name="Saada N."/>
            <person name="Tang L."/>
            <person name="Weissenberger G."/>
            <person name="Zhu Y."/>
            <person name="Hemphill L."/>
            <person name="Shang Y."/>
            <person name="Youmans B."/>
            <person name="Ayvaz T."/>
            <person name="Ross M."/>
            <person name="Santibanez J."/>
            <person name="Aqrawi P."/>
            <person name="Gross S."/>
            <person name="Joshi V."/>
            <person name="Fowler G."/>
            <person name="Nazareth L."/>
            <person name="Reid J."/>
            <person name="Worley K."/>
            <person name="Petrosino J."/>
            <person name="Highlander S."/>
            <person name="Gibbs R."/>
        </authorList>
    </citation>
    <scope>NUCLEOTIDE SEQUENCE [LARGE SCALE GENOMIC DNA]</scope>
    <source>
        <strain evidence="5 6">ATCC 35242</strain>
    </source>
</reference>
<dbReference type="PANTHER" id="PTHR38445:SF7">
    <property type="entry name" value="GNTR-FAMILY TRANSCRIPTIONAL REGULATOR"/>
    <property type="match status" value="1"/>
</dbReference>
<dbReference type="GO" id="GO:0003700">
    <property type="term" value="F:DNA-binding transcription factor activity"/>
    <property type="evidence" value="ECO:0007669"/>
    <property type="project" value="InterPro"/>
</dbReference>
<dbReference type="InterPro" id="IPR036388">
    <property type="entry name" value="WH-like_DNA-bd_sf"/>
</dbReference>
<keyword evidence="1" id="KW-0805">Transcription regulation</keyword>
<dbReference type="InterPro" id="IPR036390">
    <property type="entry name" value="WH_DNA-bd_sf"/>
</dbReference>
<feature type="domain" description="HTH gntR-type" evidence="4">
    <location>
        <begin position="13"/>
        <end position="81"/>
    </location>
</feature>
<evidence type="ECO:0000256" key="1">
    <source>
        <dbReference type="ARBA" id="ARBA00023015"/>
    </source>
</evidence>
<evidence type="ECO:0000256" key="2">
    <source>
        <dbReference type="ARBA" id="ARBA00023125"/>
    </source>
</evidence>
<name>E6M3B6_9ACTO</name>
<dbReference type="Proteomes" id="UP000003343">
    <property type="component" value="Unassembled WGS sequence"/>
</dbReference>
<accession>E6M3B6</accession>
<gene>
    <name evidence="5" type="ORF">HMPREF0576_0821</name>
</gene>
<dbReference type="Gene3D" id="1.10.10.10">
    <property type="entry name" value="Winged helix-like DNA-binding domain superfamily/Winged helix DNA-binding domain"/>
    <property type="match status" value="1"/>
</dbReference>
<evidence type="ECO:0000313" key="5">
    <source>
        <dbReference type="EMBL" id="EFU82452.1"/>
    </source>
</evidence>
<proteinExistence type="predicted"/>
<evidence type="ECO:0000259" key="4">
    <source>
        <dbReference type="PROSITE" id="PS50949"/>
    </source>
</evidence>
<dbReference type="EMBL" id="AEPZ01000005">
    <property type="protein sequence ID" value="EFU82452.1"/>
    <property type="molecule type" value="Genomic_DNA"/>
</dbReference>
<evidence type="ECO:0000313" key="6">
    <source>
        <dbReference type="Proteomes" id="UP000003343"/>
    </source>
</evidence>
<dbReference type="HOGENOM" id="CLU_017584_10_4_11"/>
<organism evidence="5 6">
    <name type="scientific">Mobiluncus holmesii ATCC 35242</name>
    <dbReference type="NCBI Taxonomy" id="887899"/>
    <lineage>
        <taxon>Bacteria</taxon>
        <taxon>Bacillati</taxon>
        <taxon>Actinomycetota</taxon>
        <taxon>Actinomycetes</taxon>
        <taxon>Actinomycetales</taxon>
        <taxon>Actinomycetaceae</taxon>
        <taxon>Mobiluncus</taxon>
    </lineage>
</organism>
<sequence length="129" mass="14098">MFVDIIVSNASSDPIYAQIKNQLKAAIINDQVAPGDKLPSIRRLASQLRVSVITTKRAYDELELEGFIDSVQGRGSFVASKNTELLKEEQRKKVEDYLKSALASARVAGLSVSDLKELIDLLGGSDECD</sequence>
<dbReference type="PANTHER" id="PTHR38445">
    <property type="entry name" value="HTH-TYPE TRANSCRIPTIONAL REPRESSOR YTRA"/>
    <property type="match status" value="1"/>
</dbReference>
<dbReference type="Pfam" id="PF00392">
    <property type="entry name" value="GntR"/>
    <property type="match status" value="1"/>
</dbReference>
<dbReference type="SMART" id="SM00345">
    <property type="entry name" value="HTH_GNTR"/>
    <property type="match status" value="1"/>
</dbReference>
<dbReference type="CDD" id="cd07377">
    <property type="entry name" value="WHTH_GntR"/>
    <property type="match status" value="1"/>
</dbReference>